<gene>
    <name evidence="7" type="ORF">EL18_01792</name>
</gene>
<dbReference type="EMBL" id="JMQM01000001">
    <property type="protein sequence ID" value="KFB10752.1"/>
    <property type="molecule type" value="Genomic_DNA"/>
</dbReference>
<comment type="caution">
    <text evidence="6">Lacks conserved residue(s) required for the propagation of feature annotation.</text>
</comment>
<keyword evidence="4 6" id="KW-1133">Transmembrane helix</keyword>
<reference evidence="7 8" key="1">
    <citation type="submission" date="2014-05" db="EMBL/GenBank/DDBJ databases">
        <title>Draft Genome Sequence of Nitratireductor basaltis Strain UMTGB225, A Marine Bacterium Isolated from Green Barrel Tunicate.</title>
        <authorList>
            <person name="Gan H.Y."/>
        </authorList>
    </citation>
    <scope>NUCLEOTIDE SEQUENCE [LARGE SCALE GENOMIC DNA]</scope>
    <source>
        <strain evidence="7 8">UMTGB225</strain>
    </source>
</reference>
<evidence type="ECO:0000256" key="1">
    <source>
        <dbReference type="ARBA" id="ARBA00004370"/>
    </source>
</evidence>
<dbReference type="eggNOG" id="COG3346">
    <property type="taxonomic scope" value="Bacteria"/>
</dbReference>
<dbReference type="RefSeq" id="WP_036481955.1">
    <property type="nucleotide sequence ID" value="NZ_JMQM01000001.1"/>
</dbReference>
<dbReference type="InterPro" id="IPR045214">
    <property type="entry name" value="Surf1/Surf4"/>
</dbReference>
<dbReference type="OrthoDB" id="6079986at2"/>
<evidence type="ECO:0000256" key="6">
    <source>
        <dbReference type="RuleBase" id="RU363076"/>
    </source>
</evidence>
<dbReference type="PATRIC" id="fig|472175.3.peg.1801"/>
<accession>A0A084UCR6</accession>
<protein>
    <recommendedName>
        <fullName evidence="6">SURF1-like protein</fullName>
    </recommendedName>
</protein>
<organism evidence="7 8">
    <name type="scientific">Nitratireductor basaltis</name>
    <dbReference type="NCBI Taxonomy" id="472175"/>
    <lineage>
        <taxon>Bacteria</taxon>
        <taxon>Pseudomonadati</taxon>
        <taxon>Pseudomonadota</taxon>
        <taxon>Alphaproteobacteria</taxon>
        <taxon>Hyphomicrobiales</taxon>
        <taxon>Phyllobacteriaceae</taxon>
        <taxon>Nitratireductor</taxon>
    </lineage>
</organism>
<feature type="transmembrane region" description="Helical" evidence="6">
    <location>
        <begin position="218"/>
        <end position="236"/>
    </location>
</feature>
<dbReference type="CDD" id="cd06662">
    <property type="entry name" value="SURF1"/>
    <property type="match status" value="1"/>
</dbReference>
<dbReference type="PROSITE" id="PS50895">
    <property type="entry name" value="SURF1"/>
    <property type="match status" value="1"/>
</dbReference>
<evidence type="ECO:0000256" key="5">
    <source>
        <dbReference type="ARBA" id="ARBA00023136"/>
    </source>
</evidence>
<comment type="subcellular location">
    <subcellularLocation>
        <location evidence="6">Cell membrane</location>
        <topology evidence="6">Multi-pass membrane protein</topology>
    </subcellularLocation>
    <subcellularLocation>
        <location evidence="1">Membrane</location>
    </subcellularLocation>
</comment>
<dbReference type="STRING" id="472175.EL18_01792"/>
<comment type="similarity">
    <text evidence="2 6">Belongs to the SURF1 family.</text>
</comment>
<dbReference type="AlphaFoldDB" id="A0A084UCR6"/>
<dbReference type="PANTHER" id="PTHR23427">
    <property type="entry name" value="SURFEIT LOCUS PROTEIN"/>
    <property type="match status" value="1"/>
</dbReference>
<dbReference type="GO" id="GO:0005886">
    <property type="term" value="C:plasma membrane"/>
    <property type="evidence" value="ECO:0007669"/>
    <property type="project" value="UniProtKB-SubCell"/>
</dbReference>
<dbReference type="Pfam" id="PF02104">
    <property type="entry name" value="SURF1"/>
    <property type="match status" value="1"/>
</dbReference>
<evidence type="ECO:0000256" key="2">
    <source>
        <dbReference type="ARBA" id="ARBA00007165"/>
    </source>
</evidence>
<keyword evidence="6" id="KW-1003">Cell membrane</keyword>
<keyword evidence="8" id="KW-1185">Reference proteome</keyword>
<name>A0A084UCR6_9HYPH</name>
<dbReference type="InterPro" id="IPR002994">
    <property type="entry name" value="Surf1/Shy1"/>
</dbReference>
<comment type="caution">
    <text evidence="7">The sequence shown here is derived from an EMBL/GenBank/DDBJ whole genome shotgun (WGS) entry which is preliminary data.</text>
</comment>
<keyword evidence="3 6" id="KW-0812">Transmembrane</keyword>
<evidence type="ECO:0000256" key="4">
    <source>
        <dbReference type="ARBA" id="ARBA00022989"/>
    </source>
</evidence>
<proteinExistence type="inferred from homology"/>
<keyword evidence="5 6" id="KW-0472">Membrane</keyword>
<sequence length="244" mass="27382">MRASRRANLILLSLALPALVVLLMLGTWQVKRLQWKETLVARIEERINAEPQPLERLDDLYRNGGDIDYRPVTLSGRFDHSRERHYLATLRGESGFQVHTPMALDAGDYIFVNRGFVPYDRKDPATRESGQMAGDVTIEGLARTASTHKPSFIVPDNDPQKNIFYWKDIDAMASSAGLSTDQVRDYYVDAGPQENAGGLPIGGVTRINLPNNHLQYAITWYGLALALVGVLLVWFLRRDEETGA</sequence>
<evidence type="ECO:0000313" key="7">
    <source>
        <dbReference type="EMBL" id="KFB10752.1"/>
    </source>
</evidence>
<evidence type="ECO:0000313" key="8">
    <source>
        <dbReference type="Proteomes" id="UP000053675"/>
    </source>
</evidence>
<evidence type="ECO:0000256" key="3">
    <source>
        <dbReference type="ARBA" id="ARBA00022692"/>
    </source>
</evidence>
<dbReference type="PANTHER" id="PTHR23427:SF2">
    <property type="entry name" value="SURFEIT LOCUS PROTEIN 1"/>
    <property type="match status" value="1"/>
</dbReference>
<dbReference type="Proteomes" id="UP000053675">
    <property type="component" value="Unassembled WGS sequence"/>
</dbReference>